<dbReference type="Proteomes" id="UP000324222">
    <property type="component" value="Unassembled WGS sequence"/>
</dbReference>
<gene>
    <name evidence="2" type="ORF">E2C01_041478</name>
</gene>
<keyword evidence="3" id="KW-1185">Reference proteome</keyword>
<feature type="region of interest" description="Disordered" evidence="1">
    <location>
        <begin position="45"/>
        <end position="64"/>
    </location>
</feature>
<protein>
    <submittedName>
        <fullName evidence="2">Uncharacterized protein</fullName>
    </submittedName>
</protein>
<proteinExistence type="predicted"/>
<accession>A0A5B7FRT6</accession>
<name>A0A5B7FRT6_PORTR</name>
<reference evidence="2 3" key="1">
    <citation type="submission" date="2019-05" db="EMBL/GenBank/DDBJ databases">
        <title>Another draft genome of Portunus trituberculatus and its Hox gene families provides insights of decapod evolution.</title>
        <authorList>
            <person name="Jeong J.-H."/>
            <person name="Song I."/>
            <person name="Kim S."/>
            <person name="Choi T."/>
            <person name="Kim D."/>
            <person name="Ryu S."/>
            <person name="Kim W."/>
        </authorList>
    </citation>
    <scope>NUCLEOTIDE SEQUENCE [LARGE SCALE GENOMIC DNA]</scope>
    <source>
        <tissue evidence="2">Muscle</tissue>
    </source>
</reference>
<evidence type="ECO:0000313" key="2">
    <source>
        <dbReference type="EMBL" id="MPC47723.1"/>
    </source>
</evidence>
<dbReference type="EMBL" id="VSRR010007888">
    <property type="protein sequence ID" value="MPC47723.1"/>
    <property type="molecule type" value="Genomic_DNA"/>
</dbReference>
<dbReference type="AlphaFoldDB" id="A0A5B7FRT6"/>
<sequence>MFMARCLKSRDVINHLWYVFNTQRWVSDMAIVIIPREISIMPPQIPPDLQRQNTRGTFAFGEPE</sequence>
<organism evidence="2 3">
    <name type="scientific">Portunus trituberculatus</name>
    <name type="common">Swimming crab</name>
    <name type="synonym">Neptunus trituberculatus</name>
    <dbReference type="NCBI Taxonomy" id="210409"/>
    <lineage>
        <taxon>Eukaryota</taxon>
        <taxon>Metazoa</taxon>
        <taxon>Ecdysozoa</taxon>
        <taxon>Arthropoda</taxon>
        <taxon>Crustacea</taxon>
        <taxon>Multicrustacea</taxon>
        <taxon>Malacostraca</taxon>
        <taxon>Eumalacostraca</taxon>
        <taxon>Eucarida</taxon>
        <taxon>Decapoda</taxon>
        <taxon>Pleocyemata</taxon>
        <taxon>Brachyura</taxon>
        <taxon>Eubrachyura</taxon>
        <taxon>Portunoidea</taxon>
        <taxon>Portunidae</taxon>
        <taxon>Portuninae</taxon>
        <taxon>Portunus</taxon>
    </lineage>
</organism>
<evidence type="ECO:0000313" key="3">
    <source>
        <dbReference type="Proteomes" id="UP000324222"/>
    </source>
</evidence>
<evidence type="ECO:0000256" key="1">
    <source>
        <dbReference type="SAM" id="MobiDB-lite"/>
    </source>
</evidence>
<comment type="caution">
    <text evidence="2">The sequence shown here is derived from an EMBL/GenBank/DDBJ whole genome shotgun (WGS) entry which is preliminary data.</text>
</comment>